<keyword evidence="2" id="KW-1185">Reference proteome</keyword>
<dbReference type="AlphaFoldDB" id="A0A6N8JER4"/>
<name>A0A6N8JER4_9BACT</name>
<dbReference type="EMBL" id="WRXO01000005">
    <property type="protein sequence ID" value="MVT42808.1"/>
    <property type="molecule type" value="Genomic_DNA"/>
</dbReference>
<sequence length="70" mass="8370">MSTWNYRVMKKLNEQGEYEFGIYEVYYDDNGKVISYTMDSLTPVRSSAEGLEEEFETMKRAFKEEVLTYE</sequence>
<accession>A0A6N8JER4</accession>
<proteinExistence type="predicted"/>
<reference evidence="1 2" key="1">
    <citation type="submission" date="2019-12" db="EMBL/GenBank/DDBJ databases">
        <title>The draft genomic sequence of strain Chitinophaga oryziterrae JCM 16595.</title>
        <authorList>
            <person name="Zhang X."/>
        </authorList>
    </citation>
    <scope>NUCLEOTIDE SEQUENCE [LARGE SCALE GENOMIC DNA]</scope>
    <source>
        <strain evidence="1 2">JCM 16595</strain>
    </source>
</reference>
<dbReference type="OrthoDB" id="6296564at2"/>
<evidence type="ECO:0000313" key="2">
    <source>
        <dbReference type="Proteomes" id="UP000468388"/>
    </source>
</evidence>
<comment type="caution">
    <text evidence="1">The sequence shown here is derived from an EMBL/GenBank/DDBJ whole genome shotgun (WGS) entry which is preliminary data.</text>
</comment>
<evidence type="ECO:0000313" key="1">
    <source>
        <dbReference type="EMBL" id="MVT42808.1"/>
    </source>
</evidence>
<dbReference type="RefSeq" id="WP_157301407.1">
    <property type="nucleotide sequence ID" value="NZ_BAAAZB010000002.1"/>
</dbReference>
<protein>
    <submittedName>
        <fullName evidence="1">Uncharacterized protein</fullName>
    </submittedName>
</protein>
<organism evidence="1 2">
    <name type="scientific">Chitinophaga oryziterrae</name>
    <dbReference type="NCBI Taxonomy" id="1031224"/>
    <lineage>
        <taxon>Bacteria</taxon>
        <taxon>Pseudomonadati</taxon>
        <taxon>Bacteroidota</taxon>
        <taxon>Chitinophagia</taxon>
        <taxon>Chitinophagales</taxon>
        <taxon>Chitinophagaceae</taxon>
        <taxon>Chitinophaga</taxon>
    </lineage>
</organism>
<dbReference type="Proteomes" id="UP000468388">
    <property type="component" value="Unassembled WGS sequence"/>
</dbReference>
<gene>
    <name evidence="1" type="ORF">GO495_19595</name>
</gene>